<dbReference type="Gene3D" id="3.40.50.620">
    <property type="entry name" value="HUPs"/>
    <property type="match status" value="2"/>
</dbReference>
<dbReference type="EMBL" id="JBHUOM010000012">
    <property type="protein sequence ID" value="MFD2935275.1"/>
    <property type="molecule type" value="Genomic_DNA"/>
</dbReference>
<comment type="caution">
    <text evidence="3">The sequence shown here is derived from an EMBL/GenBank/DDBJ whole genome shotgun (WGS) entry which is preliminary data.</text>
</comment>
<dbReference type="SUPFAM" id="SSF52402">
    <property type="entry name" value="Adenine nucleotide alpha hydrolases-like"/>
    <property type="match status" value="2"/>
</dbReference>
<keyword evidence="4" id="KW-1185">Reference proteome</keyword>
<dbReference type="Pfam" id="PF00582">
    <property type="entry name" value="Usp"/>
    <property type="match status" value="2"/>
</dbReference>
<dbReference type="Proteomes" id="UP001597512">
    <property type="component" value="Unassembled WGS sequence"/>
</dbReference>
<gene>
    <name evidence="3" type="ORF">ACFS25_15915</name>
</gene>
<evidence type="ECO:0000313" key="3">
    <source>
        <dbReference type="EMBL" id="MFD2935275.1"/>
    </source>
</evidence>
<organism evidence="3 4">
    <name type="scientific">Spirosoma flavum</name>
    <dbReference type="NCBI Taxonomy" id="2048557"/>
    <lineage>
        <taxon>Bacteria</taxon>
        <taxon>Pseudomonadati</taxon>
        <taxon>Bacteroidota</taxon>
        <taxon>Cytophagia</taxon>
        <taxon>Cytophagales</taxon>
        <taxon>Cytophagaceae</taxon>
        <taxon>Spirosoma</taxon>
    </lineage>
</organism>
<proteinExistence type="inferred from homology"/>
<accession>A0ABW6AN79</accession>
<name>A0ABW6AN79_9BACT</name>
<dbReference type="InterPro" id="IPR014729">
    <property type="entry name" value="Rossmann-like_a/b/a_fold"/>
</dbReference>
<feature type="domain" description="UspA" evidence="2">
    <location>
        <begin position="7"/>
        <end position="146"/>
    </location>
</feature>
<comment type="similarity">
    <text evidence="1">Belongs to the universal stress protein A family.</text>
</comment>
<evidence type="ECO:0000259" key="2">
    <source>
        <dbReference type="Pfam" id="PF00582"/>
    </source>
</evidence>
<dbReference type="PANTHER" id="PTHR46268">
    <property type="entry name" value="STRESS RESPONSE PROTEIN NHAX"/>
    <property type="match status" value="1"/>
</dbReference>
<dbReference type="CDD" id="cd00293">
    <property type="entry name" value="USP-like"/>
    <property type="match status" value="1"/>
</dbReference>
<dbReference type="PRINTS" id="PR01438">
    <property type="entry name" value="UNVRSLSTRESS"/>
</dbReference>
<evidence type="ECO:0000256" key="1">
    <source>
        <dbReference type="ARBA" id="ARBA00008791"/>
    </source>
</evidence>
<protein>
    <submittedName>
        <fullName evidence="3">Universal stress protein</fullName>
    </submittedName>
</protein>
<feature type="domain" description="UspA" evidence="2">
    <location>
        <begin position="154"/>
        <end position="280"/>
    </location>
</feature>
<reference evidence="4" key="1">
    <citation type="journal article" date="2019" name="Int. J. Syst. Evol. Microbiol.">
        <title>The Global Catalogue of Microorganisms (GCM) 10K type strain sequencing project: providing services to taxonomists for standard genome sequencing and annotation.</title>
        <authorList>
            <consortium name="The Broad Institute Genomics Platform"/>
            <consortium name="The Broad Institute Genome Sequencing Center for Infectious Disease"/>
            <person name="Wu L."/>
            <person name="Ma J."/>
        </authorList>
    </citation>
    <scope>NUCLEOTIDE SEQUENCE [LARGE SCALE GENOMIC DNA]</scope>
    <source>
        <strain evidence="4">KCTC 52490</strain>
    </source>
</reference>
<dbReference type="PANTHER" id="PTHR46268:SF6">
    <property type="entry name" value="UNIVERSAL STRESS PROTEIN UP12"/>
    <property type="match status" value="1"/>
</dbReference>
<dbReference type="InterPro" id="IPR006015">
    <property type="entry name" value="Universal_stress_UspA"/>
</dbReference>
<evidence type="ECO:0000313" key="4">
    <source>
        <dbReference type="Proteomes" id="UP001597512"/>
    </source>
</evidence>
<sequence>MLTTNLNNILVPIDYSDTSINALDTAIAIAKRQQAQLLLLHVVTINGIIIPTGSAMLDAALIDHVASDQHNLDILGEKIITEHAIDCQTLVVLGAICPAIVEQASKLQADLIIMGSHGASGLREFFIGSNAYAVLKHAPCPVLTVPPYRKWENFKKILFPVRPIADALSKYDLARKIIQHNNAELIVMGLLENKSKYSFDELHEDVTRLVKVLDEDEVNVQTQFYYCDSLAQKIIEKTQAQNVDLVIITATLDYKIQDFFVGPFAEQVVNHAKVPVLYIRPSPQLAN</sequence>
<dbReference type="RefSeq" id="WP_381502875.1">
    <property type="nucleotide sequence ID" value="NZ_JBHUOM010000012.1"/>
</dbReference>
<dbReference type="InterPro" id="IPR006016">
    <property type="entry name" value="UspA"/>
</dbReference>